<accession>A0A2W0CE30</accession>
<feature type="transmembrane region" description="Helical" evidence="2">
    <location>
        <begin position="335"/>
        <end position="352"/>
    </location>
</feature>
<feature type="transmembrane region" description="Helical" evidence="2">
    <location>
        <begin position="303"/>
        <end position="329"/>
    </location>
</feature>
<keyword evidence="2" id="KW-0812">Transmembrane</keyword>
<evidence type="ECO:0000256" key="2">
    <source>
        <dbReference type="SAM" id="Phobius"/>
    </source>
</evidence>
<protein>
    <submittedName>
        <fullName evidence="3">Uncharacterized protein</fullName>
    </submittedName>
</protein>
<evidence type="ECO:0000256" key="1">
    <source>
        <dbReference type="SAM" id="MobiDB-lite"/>
    </source>
</evidence>
<dbReference type="NCBIfam" id="NF046089">
    <property type="entry name" value="CD3337_EF1877"/>
    <property type="match status" value="1"/>
</dbReference>
<dbReference type="OrthoDB" id="2500246at2"/>
<proteinExistence type="predicted"/>
<evidence type="ECO:0000313" key="3">
    <source>
        <dbReference type="EMBL" id="PYY30986.1"/>
    </source>
</evidence>
<gene>
    <name evidence="3" type="ORF">PIL02S_00533</name>
</gene>
<organism evidence="3 4">
    <name type="scientific">Paenibacillus illinoisensis</name>
    <dbReference type="NCBI Taxonomy" id="59845"/>
    <lineage>
        <taxon>Bacteria</taxon>
        <taxon>Bacillati</taxon>
        <taxon>Bacillota</taxon>
        <taxon>Bacilli</taxon>
        <taxon>Bacillales</taxon>
        <taxon>Paenibacillaceae</taxon>
        <taxon>Paenibacillus</taxon>
    </lineage>
</organism>
<dbReference type="Proteomes" id="UP000247459">
    <property type="component" value="Unassembled WGS sequence"/>
</dbReference>
<dbReference type="RefSeq" id="WP_110756153.1">
    <property type="nucleotide sequence ID" value="NZ_PRLG01000003.1"/>
</dbReference>
<keyword evidence="2" id="KW-1133">Transmembrane helix</keyword>
<keyword evidence="2" id="KW-0472">Membrane</keyword>
<feature type="region of interest" description="Disordered" evidence="1">
    <location>
        <begin position="871"/>
        <end position="897"/>
    </location>
</feature>
<dbReference type="AlphaFoldDB" id="A0A2W0CE30"/>
<sequence length="897" mass="100730">MNKKIKRSFTCLHHPKWLSLGMAIIILFTSLLNSDVVMADSLDEMIPQDSQSEANYNKYGVSHYSFQTVAKDRHFWQVGAKAQDGIVRAFDAMLSMVFLANVMIAKFTNYVIREAFTFSFMDELIDAIGEMIQNITGIKNGMITSGSFWDTMGGMLVMITVGYILYLMVRGRVIDGFSQAVSFVLALLVSIAFFSQAATFLKFSNSLVTSISDSIYVSLAKTTGLKTNSQDGVTIISEQVWEELVLRPYTMLQFDDSKIGEIDPQLLDKVLKTAAFSEEREEALKEAVTKYPKVEQERSASQAIIVLFNLLFSIIILGLFSFWAVSTIFMRLKTLIHAAIMSITLLASLLPGKEAGISVLRTQFVKLIGALIMTAMTMIFLHFSLVFGHLIYEVVAVKSNKGWFTGMLLEAIAIFMVFKYRSEINGVFSKAVGVIPAMPKQKSTVLDSVQRNITRSIYNRATNKVTGMFNRREHEGVPRSFNPSAITRADNNLNDATSASMMLRYQRERQAAEDVAEENGEPVQYTPYVNKVNENLRHGTTNPFRGMDKEWKEEKTRLKEIKDDGGDVKQAILSQGVREDMNDQEVAATVYGNENAIRKASTFMVQRPQRAVDQMQRVKSLNRNRKLQTAVDDFCMIQLFDRYKVEYKQAVDTSNMTDQPVQHTDFVKEMNARFKESGLSTNQKINDTMLVRSGRVSIASKFEGMEEFKAYKMQLLQANEAFRKVNVPQEGIVVPGPQVRVTAPANPKTILKSLPPMPNSQIQATAQTMEQKAAVLLNVKRSVETPFSPKSLQFNNRELKAKMDDSVGRLKAGMRPEDININVDAETNQRVAVQLKGKISTEVSDGLQGELKHLKTMKRARTAPINAEVEDVTQQIRRKAQAARTQSVKSKPTGDES</sequence>
<name>A0A2W0CE30_9BACL</name>
<feature type="transmembrane region" description="Helical" evidence="2">
    <location>
        <begin position="148"/>
        <end position="168"/>
    </location>
</feature>
<comment type="caution">
    <text evidence="3">The sequence shown here is derived from an EMBL/GenBank/DDBJ whole genome shotgun (WGS) entry which is preliminary data.</text>
</comment>
<feature type="transmembrane region" description="Helical" evidence="2">
    <location>
        <begin position="364"/>
        <end position="391"/>
    </location>
</feature>
<feature type="transmembrane region" description="Helical" evidence="2">
    <location>
        <begin position="180"/>
        <end position="201"/>
    </location>
</feature>
<dbReference type="InterPro" id="IPR058112">
    <property type="entry name" value="CD3337_EF1877-like"/>
</dbReference>
<reference evidence="3 4" key="1">
    <citation type="submission" date="2018-01" db="EMBL/GenBank/DDBJ databases">
        <title>Genome sequence of the PGP bacterium Paenibacillus illinoisensis E3.</title>
        <authorList>
            <person name="Rolli E."/>
            <person name="Marasco R."/>
            <person name="Bessem C."/>
            <person name="Michoud G."/>
            <person name="Gaiarsa S."/>
            <person name="Borin S."/>
            <person name="Daffonchio D."/>
        </authorList>
    </citation>
    <scope>NUCLEOTIDE SEQUENCE [LARGE SCALE GENOMIC DNA]</scope>
    <source>
        <strain evidence="3 4">E3</strain>
    </source>
</reference>
<evidence type="ECO:0000313" key="4">
    <source>
        <dbReference type="Proteomes" id="UP000247459"/>
    </source>
</evidence>
<dbReference type="EMBL" id="PRLG01000003">
    <property type="protein sequence ID" value="PYY30986.1"/>
    <property type="molecule type" value="Genomic_DNA"/>
</dbReference>
<feature type="transmembrane region" description="Helical" evidence="2">
    <location>
        <begin position="92"/>
        <end position="112"/>
    </location>
</feature>